<reference evidence="2 3" key="1">
    <citation type="journal article" date="2019" name="Int. J. Syst. Evol. Microbiol.">
        <title>The Global Catalogue of Microorganisms (GCM) 10K type strain sequencing project: providing services to taxonomists for standard genome sequencing and annotation.</title>
        <authorList>
            <consortium name="The Broad Institute Genomics Platform"/>
            <consortium name="The Broad Institute Genome Sequencing Center for Infectious Disease"/>
            <person name="Wu L."/>
            <person name="Ma J."/>
        </authorList>
    </citation>
    <scope>NUCLEOTIDE SEQUENCE [LARGE SCALE GENOMIC DNA]</scope>
    <source>
        <strain evidence="2 3">JCM 14900</strain>
    </source>
</reference>
<dbReference type="Proteomes" id="UP001501343">
    <property type="component" value="Unassembled WGS sequence"/>
</dbReference>
<keyword evidence="1" id="KW-1133">Transmembrane helix</keyword>
<keyword evidence="3" id="KW-1185">Reference proteome</keyword>
<keyword evidence="1" id="KW-0472">Membrane</keyword>
<feature type="transmembrane region" description="Helical" evidence="1">
    <location>
        <begin position="236"/>
        <end position="262"/>
    </location>
</feature>
<dbReference type="EMBL" id="BAAAOF010000005">
    <property type="protein sequence ID" value="GAA1935016.1"/>
    <property type="molecule type" value="Genomic_DNA"/>
</dbReference>
<sequence>MAQGTSQSHLRRWKTHIWAAAWILVGAISIFVVAPLASSPSTLSGLQGSLDEQQSTVTGLAVGATGIAAGLSFVPDDFQPTPVMDKLVAVSGWFVVIIAAIILQKMLITVSGAIAFAFIIPIACALAVVYIYSRRIAFRAIALKIAALGIVLFAAVPASIWVSSTLTTTYTEAALAADSYDESVADAEESPDEDATGGFFEQVGGWFSDVTENITGAVQDSTDAALKAVDSFTQQFALLLITTCVMPILVMVLFAWVVKLLFGVDIGVARAARSVQSATAGALAPRVTSGGTRSDVAPADD</sequence>
<name>A0ABN2PVJ4_9MICO</name>
<protein>
    <submittedName>
        <fullName evidence="2">Uncharacterized protein</fullName>
    </submittedName>
</protein>
<organism evidence="2 3">
    <name type="scientific">Microbacterium aoyamense</name>
    <dbReference type="NCBI Taxonomy" id="344166"/>
    <lineage>
        <taxon>Bacteria</taxon>
        <taxon>Bacillati</taxon>
        <taxon>Actinomycetota</taxon>
        <taxon>Actinomycetes</taxon>
        <taxon>Micrococcales</taxon>
        <taxon>Microbacteriaceae</taxon>
        <taxon>Microbacterium</taxon>
    </lineage>
</organism>
<gene>
    <name evidence="2" type="ORF">GCM10009775_28650</name>
</gene>
<feature type="transmembrane region" description="Helical" evidence="1">
    <location>
        <begin position="145"/>
        <end position="162"/>
    </location>
</feature>
<evidence type="ECO:0000313" key="2">
    <source>
        <dbReference type="EMBL" id="GAA1935016.1"/>
    </source>
</evidence>
<feature type="transmembrane region" description="Helical" evidence="1">
    <location>
        <begin position="87"/>
        <end position="107"/>
    </location>
</feature>
<feature type="transmembrane region" description="Helical" evidence="1">
    <location>
        <begin position="113"/>
        <end position="133"/>
    </location>
</feature>
<feature type="transmembrane region" description="Helical" evidence="1">
    <location>
        <begin position="57"/>
        <end position="75"/>
    </location>
</feature>
<evidence type="ECO:0000256" key="1">
    <source>
        <dbReference type="SAM" id="Phobius"/>
    </source>
</evidence>
<comment type="caution">
    <text evidence="2">The sequence shown here is derived from an EMBL/GenBank/DDBJ whole genome shotgun (WGS) entry which is preliminary data.</text>
</comment>
<accession>A0ABN2PVJ4</accession>
<feature type="transmembrane region" description="Helical" evidence="1">
    <location>
        <begin position="17"/>
        <end position="37"/>
    </location>
</feature>
<proteinExistence type="predicted"/>
<evidence type="ECO:0000313" key="3">
    <source>
        <dbReference type="Proteomes" id="UP001501343"/>
    </source>
</evidence>
<keyword evidence="1" id="KW-0812">Transmembrane</keyword>